<feature type="region of interest" description="Disordered" evidence="2">
    <location>
        <begin position="100"/>
        <end position="131"/>
    </location>
</feature>
<protein>
    <submittedName>
        <fullName evidence="4">Uncharacterized protein</fullName>
    </submittedName>
</protein>
<organism evidence="4 5">
    <name type="scientific">Marchantia polymorpha</name>
    <name type="common">Common liverwort</name>
    <name type="synonym">Marchantia aquatica</name>
    <dbReference type="NCBI Taxonomy" id="3197"/>
    <lineage>
        <taxon>Eukaryota</taxon>
        <taxon>Viridiplantae</taxon>
        <taxon>Streptophyta</taxon>
        <taxon>Embryophyta</taxon>
        <taxon>Marchantiophyta</taxon>
        <taxon>Marchantiopsida</taxon>
        <taxon>Marchantiidae</taxon>
        <taxon>Marchantiales</taxon>
        <taxon>Marchantiaceae</taxon>
        <taxon>Marchantia</taxon>
    </lineage>
</organism>
<name>A0A2R6VYK3_MARPO</name>
<dbReference type="EMBL" id="KZ773209">
    <property type="protein sequence ID" value="PTQ26683.1"/>
    <property type="molecule type" value="Genomic_DNA"/>
</dbReference>
<evidence type="ECO:0000256" key="1">
    <source>
        <dbReference type="SAM" id="Coils"/>
    </source>
</evidence>
<evidence type="ECO:0000313" key="4">
    <source>
        <dbReference type="EMBL" id="PTQ26683.1"/>
    </source>
</evidence>
<evidence type="ECO:0000256" key="2">
    <source>
        <dbReference type="SAM" id="MobiDB-lite"/>
    </source>
</evidence>
<keyword evidence="3" id="KW-0472">Membrane</keyword>
<evidence type="ECO:0000256" key="3">
    <source>
        <dbReference type="SAM" id="Phobius"/>
    </source>
</evidence>
<keyword evidence="3" id="KW-0812">Transmembrane</keyword>
<dbReference type="Gramene" id="Mp8g02010.1">
    <property type="protein sequence ID" value="Mp8g02010.1.cds1"/>
    <property type="gene ID" value="Mp8g02010"/>
</dbReference>
<reference evidence="5" key="1">
    <citation type="journal article" date="2017" name="Cell">
        <title>Insights into land plant evolution garnered from the Marchantia polymorpha genome.</title>
        <authorList>
            <person name="Bowman J.L."/>
            <person name="Kohchi T."/>
            <person name="Yamato K.T."/>
            <person name="Jenkins J."/>
            <person name="Shu S."/>
            <person name="Ishizaki K."/>
            <person name="Yamaoka S."/>
            <person name="Nishihama R."/>
            <person name="Nakamura Y."/>
            <person name="Berger F."/>
            <person name="Adam C."/>
            <person name="Aki S.S."/>
            <person name="Althoff F."/>
            <person name="Araki T."/>
            <person name="Arteaga-Vazquez M.A."/>
            <person name="Balasubrmanian S."/>
            <person name="Barry K."/>
            <person name="Bauer D."/>
            <person name="Boehm C.R."/>
            <person name="Briginshaw L."/>
            <person name="Caballero-Perez J."/>
            <person name="Catarino B."/>
            <person name="Chen F."/>
            <person name="Chiyoda S."/>
            <person name="Chovatia M."/>
            <person name="Davies K.M."/>
            <person name="Delmans M."/>
            <person name="Demura T."/>
            <person name="Dierschke T."/>
            <person name="Dolan L."/>
            <person name="Dorantes-Acosta A.E."/>
            <person name="Eklund D.M."/>
            <person name="Florent S.N."/>
            <person name="Flores-Sandoval E."/>
            <person name="Fujiyama A."/>
            <person name="Fukuzawa H."/>
            <person name="Galik B."/>
            <person name="Grimanelli D."/>
            <person name="Grimwood J."/>
            <person name="Grossniklaus U."/>
            <person name="Hamada T."/>
            <person name="Haseloff J."/>
            <person name="Hetherington A.J."/>
            <person name="Higo A."/>
            <person name="Hirakawa Y."/>
            <person name="Hundley H.N."/>
            <person name="Ikeda Y."/>
            <person name="Inoue K."/>
            <person name="Inoue S.I."/>
            <person name="Ishida S."/>
            <person name="Jia Q."/>
            <person name="Kakita M."/>
            <person name="Kanazawa T."/>
            <person name="Kawai Y."/>
            <person name="Kawashima T."/>
            <person name="Kennedy M."/>
            <person name="Kinose K."/>
            <person name="Kinoshita T."/>
            <person name="Kohara Y."/>
            <person name="Koide E."/>
            <person name="Komatsu K."/>
            <person name="Kopischke S."/>
            <person name="Kubo M."/>
            <person name="Kyozuka J."/>
            <person name="Lagercrantz U."/>
            <person name="Lin S.S."/>
            <person name="Lindquist E."/>
            <person name="Lipzen A.M."/>
            <person name="Lu C.W."/>
            <person name="De Luna E."/>
            <person name="Martienssen R.A."/>
            <person name="Minamino N."/>
            <person name="Mizutani M."/>
            <person name="Mizutani M."/>
            <person name="Mochizuki N."/>
            <person name="Monte I."/>
            <person name="Mosher R."/>
            <person name="Nagasaki H."/>
            <person name="Nakagami H."/>
            <person name="Naramoto S."/>
            <person name="Nishitani K."/>
            <person name="Ohtani M."/>
            <person name="Okamoto T."/>
            <person name="Okumura M."/>
            <person name="Phillips J."/>
            <person name="Pollak B."/>
            <person name="Reinders A."/>
            <person name="Rovekamp M."/>
            <person name="Sano R."/>
            <person name="Sawa S."/>
            <person name="Schmid M.W."/>
            <person name="Shirakawa M."/>
            <person name="Solano R."/>
            <person name="Spunde A."/>
            <person name="Suetsugu N."/>
            <person name="Sugano S."/>
            <person name="Sugiyama A."/>
            <person name="Sun R."/>
            <person name="Suzuki Y."/>
            <person name="Takenaka M."/>
            <person name="Takezawa D."/>
            <person name="Tomogane H."/>
            <person name="Tsuzuki M."/>
            <person name="Ueda T."/>
            <person name="Umeda M."/>
            <person name="Ward J.M."/>
            <person name="Watanabe Y."/>
            <person name="Yazaki K."/>
            <person name="Yokoyama R."/>
            <person name="Yoshitake Y."/>
            <person name="Yotsui I."/>
            <person name="Zachgo S."/>
            <person name="Schmutz J."/>
        </authorList>
    </citation>
    <scope>NUCLEOTIDE SEQUENCE [LARGE SCALE GENOMIC DNA]</scope>
    <source>
        <strain evidence="5">Tak-1</strain>
    </source>
</reference>
<feature type="transmembrane region" description="Helical" evidence="3">
    <location>
        <begin position="35"/>
        <end position="64"/>
    </location>
</feature>
<dbReference type="Proteomes" id="UP000244005">
    <property type="component" value="Unassembled WGS sequence"/>
</dbReference>
<keyword evidence="5" id="KW-1185">Reference proteome</keyword>
<keyword evidence="3" id="KW-1133">Transmembrane helix</keyword>
<accession>A0A2R6VYK3</accession>
<keyword evidence="1" id="KW-0175">Coiled coil</keyword>
<proteinExistence type="predicted"/>
<feature type="coiled-coil region" evidence="1">
    <location>
        <begin position="61"/>
        <end position="95"/>
    </location>
</feature>
<dbReference type="AlphaFoldDB" id="A0A2R6VYK3"/>
<sequence length="131" mass="14556">MTSITSLVMTSLNENVTWKSIMVSTSSDKTCESRAVIIVCLVGWLLLCVFSTCLAPSFGVLANLHEKIETLNMLLRQNRETLEKGSQEMDVLRSEVHELVTRFPPPTRTDDAGTSHVRGQSIDASDEPEQM</sequence>
<evidence type="ECO:0000313" key="5">
    <source>
        <dbReference type="Proteomes" id="UP000244005"/>
    </source>
</evidence>
<gene>
    <name evidence="4" type="ORF">MARPO_0617s0001</name>
</gene>